<dbReference type="InterPro" id="IPR015943">
    <property type="entry name" value="WD40/YVTN_repeat-like_dom_sf"/>
</dbReference>
<comment type="caution">
    <text evidence="1">The sequence shown here is derived from an EMBL/GenBank/DDBJ whole genome shotgun (WGS) entry which is preliminary data.</text>
</comment>
<name>A0A0G9N399_9SPHN</name>
<organism evidence="1 2">
    <name type="scientific">Aurantiacibacter luteus</name>
    <dbReference type="NCBI Taxonomy" id="1581420"/>
    <lineage>
        <taxon>Bacteria</taxon>
        <taxon>Pseudomonadati</taxon>
        <taxon>Pseudomonadota</taxon>
        <taxon>Alphaproteobacteria</taxon>
        <taxon>Sphingomonadales</taxon>
        <taxon>Erythrobacteraceae</taxon>
        <taxon>Aurantiacibacter</taxon>
    </lineage>
</organism>
<dbReference type="PANTHER" id="PTHR31270:SF1">
    <property type="entry name" value="GLUTAMINYL-PEPTIDE CYCLOTRANSFERASE"/>
    <property type="match status" value="1"/>
</dbReference>
<keyword evidence="1" id="KW-0808">Transferase</keyword>
<reference evidence="1 2" key="1">
    <citation type="submission" date="2015-04" db="EMBL/GenBank/DDBJ databases">
        <title>The draft genome sequence of Erythrobacter luteus KA37.</title>
        <authorList>
            <person name="Zhuang L."/>
            <person name="Liu Y."/>
            <person name="Shao Z."/>
        </authorList>
    </citation>
    <scope>NUCLEOTIDE SEQUENCE [LARGE SCALE GENOMIC DNA]</scope>
    <source>
        <strain evidence="1 2">KA37</strain>
    </source>
</reference>
<evidence type="ECO:0000313" key="1">
    <source>
        <dbReference type="EMBL" id="KLE36018.1"/>
    </source>
</evidence>
<dbReference type="SUPFAM" id="SSF50969">
    <property type="entry name" value="YVTN repeat-like/Quinoprotein amine dehydrogenase"/>
    <property type="match status" value="1"/>
</dbReference>
<dbReference type="Pfam" id="PF05096">
    <property type="entry name" value="Glu_cyclase_2"/>
    <property type="match status" value="1"/>
</dbReference>
<accession>A0A0G9N399</accession>
<dbReference type="InterPro" id="IPR011044">
    <property type="entry name" value="Quino_amine_DH_bsu"/>
</dbReference>
<sequence length="263" mass="28316">MAAPVACLAQHAAPPAAAEAEAPPVVVVDPIVVATYPHDSEAFTQGLLWHDGALYESTGREGQSQVRRVTLDTGAVEASSALPAEQFGEGMTLWGDTLVSLTWLDKVVHRWDLATLAPLGTQDFPFEGWGLTGDGTHLIASDGSSTLRFLDPETLEVARELEVTLNGRAVDQLNELEYVDGLIVANVWHTGFLLFIDPASGAVRQLADLRPLVEANLGDDPDAVLNGVAWDAEGGRLFVTGKLWPRLYEIQLEEREGAEVVAR</sequence>
<dbReference type="STRING" id="1581420.AAW00_01510"/>
<dbReference type="PANTHER" id="PTHR31270">
    <property type="entry name" value="GLUTAMINYL-PEPTIDE CYCLOTRANSFERASE"/>
    <property type="match status" value="1"/>
</dbReference>
<dbReference type="Proteomes" id="UP000053464">
    <property type="component" value="Unassembled WGS sequence"/>
</dbReference>
<dbReference type="GO" id="GO:0016603">
    <property type="term" value="F:glutaminyl-peptide cyclotransferase activity"/>
    <property type="evidence" value="ECO:0007669"/>
    <property type="project" value="InterPro"/>
</dbReference>
<evidence type="ECO:0000313" key="2">
    <source>
        <dbReference type="Proteomes" id="UP000053464"/>
    </source>
</evidence>
<dbReference type="AlphaFoldDB" id="A0A0G9N399"/>
<gene>
    <name evidence="1" type="ORF">AAW00_01510</name>
</gene>
<dbReference type="Gene3D" id="2.130.10.10">
    <property type="entry name" value="YVTN repeat-like/Quinoprotein amine dehydrogenase"/>
    <property type="match status" value="1"/>
</dbReference>
<keyword evidence="2" id="KW-1185">Reference proteome</keyword>
<dbReference type="InterPro" id="IPR007788">
    <property type="entry name" value="QCT"/>
</dbReference>
<protein>
    <submittedName>
        <fullName evidence="1">Glutamine cyclotransferase</fullName>
    </submittedName>
</protein>
<dbReference type="PATRIC" id="fig|1581420.6.peg.304"/>
<proteinExistence type="predicted"/>
<dbReference type="EMBL" id="LBHB01000001">
    <property type="protein sequence ID" value="KLE36018.1"/>
    <property type="molecule type" value="Genomic_DNA"/>
</dbReference>